<comment type="similarity">
    <text evidence="11">Belongs to the G-protein coupled receptor 1 family.</text>
</comment>
<dbReference type="OrthoDB" id="2132067at2759"/>
<proteinExistence type="inferred from homology"/>
<organism evidence="15 16">
    <name type="scientific">Acanthaster planci</name>
    <name type="common">Crown-of-thorns starfish</name>
    <dbReference type="NCBI Taxonomy" id="133434"/>
    <lineage>
        <taxon>Eukaryota</taxon>
        <taxon>Metazoa</taxon>
        <taxon>Echinodermata</taxon>
        <taxon>Eleutherozoa</taxon>
        <taxon>Asterozoa</taxon>
        <taxon>Asteroidea</taxon>
        <taxon>Valvatacea</taxon>
        <taxon>Valvatida</taxon>
        <taxon>Acanthasteridae</taxon>
        <taxon>Acanthaster</taxon>
    </lineage>
</organism>
<evidence type="ECO:0000256" key="4">
    <source>
        <dbReference type="ARBA" id="ARBA00022989"/>
    </source>
</evidence>
<feature type="transmembrane region" description="Helical" evidence="13">
    <location>
        <begin position="45"/>
        <end position="70"/>
    </location>
</feature>
<dbReference type="SUPFAM" id="SSF81321">
    <property type="entry name" value="Family A G protein-coupled receptor-like"/>
    <property type="match status" value="1"/>
</dbReference>
<evidence type="ECO:0000256" key="3">
    <source>
        <dbReference type="ARBA" id="ARBA00022692"/>
    </source>
</evidence>
<dbReference type="GO" id="GO:0005886">
    <property type="term" value="C:plasma membrane"/>
    <property type="evidence" value="ECO:0007669"/>
    <property type="project" value="UniProtKB-SubCell"/>
</dbReference>
<evidence type="ECO:0000313" key="16">
    <source>
        <dbReference type="RefSeq" id="XP_022111167.1"/>
    </source>
</evidence>
<keyword evidence="6 13" id="KW-0472">Membrane</keyword>
<dbReference type="GeneID" id="110990465"/>
<dbReference type="Gene3D" id="1.20.1070.10">
    <property type="entry name" value="Rhodopsin 7-helix transmembrane proteins"/>
    <property type="match status" value="1"/>
</dbReference>
<dbReference type="AlphaFoldDB" id="A0A8B8A1D2"/>
<dbReference type="KEGG" id="aplc:110990465"/>
<evidence type="ECO:0000256" key="6">
    <source>
        <dbReference type="ARBA" id="ARBA00023136"/>
    </source>
</evidence>
<dbReference type="Pfam" id="PF00001">
    <property type="entry name" value="7tm_1"/>
    <property type="match status" value="1"/>
</dbReference>
<dbReference type="InterPro" id="IPR017452">
    <property type="entry name" value="GPCR_Rhodpsn_7TM"/>
</dbReference>
<protein>
    <submittedName>
        <fullName evidence="16">G-protein coupled receptor 54-like</fullName>
    </submittedName>
</protein>
<dbReference type="InterPro" id="IPR000276">
    <property type="entry name" value="GPCR_Rhodpsn"/>
</dbReference>
<evidence type="ECO:0000256" key="8">
    <source>
        <dbReference type="ARBA" id="ARBA00023170"/>
    </source>
</evidence>
<feature type="transmembrane region" description="Helical" evidence="13">
    <location>
        <begin position="284"/>
        <end position="302"/>
    </location>
</feature>
<dbReference type="PROSITE" id="PS50262">
    <property type="entry name" value="G_PROTEIN_RECEP_F1_2"/>
    <property type="match status" value="1"/>
</dbReference>
<evidence type="ECO:0000256" key="12">
    <source>
        <dbReference type="SAM" id="MobiDB-lite"/>
    </source>
</evidence>
<evidence type="ECO:0000256" key="1">
    <source>
        <dbReference type="ARBA" id="ARBA00004651"/>
    </source>
</evidence>
<dbReference type="PRINTS" id="PR00237">
    <property type="entry name" value="GPCRRHODOPSN"/>
</dbReference>
<keyword evidence="9" id="KW-0325">Glycoprotein</keyword>
<gene>
    <name evidence="16" type="primary">LOC110990465</name>
</gene>
<evidence type="ECO:0000256" key="5">
    <source>
        <dbReference type="ARBA" id="ARBA00023040"/>
    </source>
</evidence>
<keyword evidence="10 11" id="KW-0807">Transducer</keyword>
<dbReference type="GO" id="GO:0004930">
    <property type="term" value="F:G protein-coupled receptor activity"/>
    <property type="evidence" value="ECO:0007669"/>
    <property type="project" value="UniProtKB-KW"/>
</dbReference>
<sequence>MFFSIPGKVWQKDNMGSDDLEYGSRDYIFFTNETSHENPIHLASVIVPIALALITILALLGNSMVIIIVLRYRNMRSSVTNFYIMNLAVSDIVFVVVCAPLTSVQFATVQWHFGEFFCKLNAYVQCVSVQATCTTLAAMTVDRYYVIMCPLASRRTRTIFRAGMICTSIWIFSALVHAPMAFFFVIEEYWYLGQLRDYCLISLEKNSIIGYYLFLSMSTFVIPLLIIAVCYIRILSHLWNLSRVSRLRAPATTAAYDPLSQNPRSTTLPPAQSSARTASKTWKTTRIILSVVMLFAVCWAPKQAVNVWTAFHESADTSEQLLSVNAITLCLIYANSCINPFVYALAGANYRHHLRQMLFGNQKRGRSLDSRFSPTGGANSSYRSVRRLSRTEATSVSTCV</sequence>
<dbReference type="SMART" id="SM01381">
    <property type="entry name" value="7TM_GPCR_Srsx"/>
    <property type="match status" value="1"/>
</dbReference>
<evidence type="ECO:0000256" key="13">
    <source>
        <dbReference type="SAM" id="Phobius"/>
    </source>
</evidence>
<feature type="compositionally biased region" description="Polar residues" evidence="12">
    <location>
        <begin position="370"/>
        <end position="383"/>
    </location>
</feature>
<dbReference type="RefSeq" id="XP_022111167.1">
    <property type="nucleotide sequence ID" value="XM_022255475.1"/>
</dbReference>
<dbReference type="PANTHER" id="PTHR45695:SF23">
    <property type="entry name" value="GALANIN-LIKE G-PROTEIN COUPLED RECEPTOR NPR-9"/>
    <property type="match status" value="1"/>
</dbReference>
<keyword evidence="4 13" id="KW-1133">Transmembrane helix</keyword>
<keyword evidence="5 11" id="KW-0297">G-protein coupled receptor</keyword>
<evidence type="ECO:0000256" key="7">
    <source>
        <dbReference type="ARBA" id="ARBA00023157"/>
    </source>
</evidence>
<comment type="subcellular location">
    <subcellularLocation>
        <location evidence="1">Cell membrane</location>
        <topology evidence="1">Multi-pass membrane protein</topology>
    </subcellularLocation>
</comment>
<keyword evidence="15" id="KW-1185">Reference proteome</keyword>
<keyword evidence="7" id="KW-1015">Disulfide bond</keyword>
<feature type="domain" description="G-protein coupled receptors family 1 profile" evidence="14">
    <location>
        <begin position="61"/>
        <end position="343"/>
    </location>
</feature>
<feature type="transmembrane region" description="Helical" evidence="13">
    <location>
        <begin position="82"/>
        <end position="102"/>
    </location>
</feature>
<evidence type="ECO:0000256" key="2">
    <source>
        <dbReference type="ARBA" id="ARBA00022475"/>
    </source>
</evidence>
<evidence type="ECO:0000256" key="11">
    <source>
        <dbReference type="RuleBase" id="RU000688"/>
    </source>
</evidence>
<dbReference type="PANTHER" id="PTHR45695">
    <property type="entry name" value="LEUCOKININ RECEPTOR-RELATED"/>
    <property type="match status" value="1"/>
</dbReference>
<evidence type="ECO:0000313" key="15">
    <source>
        <dbReference type="Proteomes" id="UP000694845"/>
    </source>
</evidence>
<keyword evidence="8 11" id="KW-0675">Receptor</keyword>
<reference evidence="16" key="1">
    <citation type="submission" date="2025-08" db="UniProtKB">
        <authorList>
            <consortium name="RefSeq"/>
        </authorList>
    </citation>
    <scope>IDENTIFICATION</scope>
</reference>
<evidence type="ECO:0000259" key="14">
    <source>
        <dbReference type="PROSITE" id="PS50262"/>
    </source>
</evidence>
<feature type="transmembrane region" description="Helical" evidence="13">
    <location>
        <begin position="122"/>
        <end position="141"/>
    </location>
</feature>
<keyword evidence="3 11" id="KW-0812">Transmembrane</keyword>
<feature type="region of interest" description="Disordered" evidence="12">
    <location>
        <begin position="365"/>
        <end position="386"/>
    </location>
</feature>
<evidence type="ECO:0000256" key="9">
    <source>
        <dbReference type="ARBA" id="ARBA00023180"/>
    </source>
</evidence>
<dbReference type="PROSITE" id="PS00237">
    <property type="entry name" value="G_PROTEIN_RECEP_F1_1"/>
    <property type="match status" value="1"/>
</dbReference>
<accession>A0A8B8A1D2</accession>
<feature type="transmembrane region" description="Helical" evidence="13">
    <location>
        <begin position="211"/>
        <end position="234"/>
    </location>
</feature>
<feature type="transmembrane region" description="Helical" evidence="13">
    <location>
        <begin position="162"/>
        <end position="186"/>
    </location>
</feature>
<dbReference type="Proteomes" id="UP000694845">
    <property type="component" value="Unplaced"/>
</dbReference>
<evidence type="ECO:0000256" key="10">
    <source>
        <dbReference type="ARBA" id="ARBA00023224"/>
    </source>
</evidence>
<name>A0A8B8A1D2_ACAPL</name>
<dbReference type="OMA" id="FFCKLNA"/>
<keyword evidence="2" id="KW-1003">Cell membrane</keyword>
<feature type="transmembrane region" description="Helical" evidence="13">
    <location>
        <begin position="322"/>
        <end position="346"/>
    </location>
</feature>